<reference evidence="3 4" key="1">
    <citation type="journal article" date="2013" name="Genome Announc.">
        <title>Draft Genome Sequence of a Benzothiophene-Desulfurizing Bacterium, Gordona terrae Strain C-6.</title>
        <authorList>
            <person name="Wang W."/>
            <person name="Ma T."/>
            <person name="Ren Y."/>
            <person name="Li G."/>
        </authorList>
    </citation>
    <scope>NUCLEOTIDE SEQUENCE [LARGE SCALE GENOMIC DNA]</scope>
    <source>
        <strain evidence="3 4">C-6</strain>
    </source>
</reference>
<organism evidence="3 4">
    <name type="scientific">Gordonia terrae C-6</name>
    <dbReference type="NCBI Taxonomy" id="1316928"/>
    <lineage>
        <taxon>Bacteria</taxon>
        <taxon>Bacillati</taxon>
        <taxon>Actinomycetota</taxon>
        <taxon>Actinomycetes</taxon>
        <taxon>Mycobacteriales</taxon>
        <taxon>Gordoniaceae</taxon>
        <taxon>Gordonia</taxon>
    </lineage>
</organism>
<dbReference type="EMBL" id="AQPW01000001">
    <property type="protein sequence ID" value="EON34913.1"/>
    <property type="molecule type" value="Genomic_DNA"/>
</dbReference>
<name>R7YFW8_9ACTN</name>
<evidence type="ECO:0000313" key="3">
    <source>
        <dbReference type="EMBL" id="EON34913.1"/>
    </source>
</evidence>
<dbReference type="Proteomes" id="UP000013569">
    <property type="component" value="Unassembled WGS sequence"/>
</dbReference>
<feature type="signal peptide" evidence="1">
    <location>
        <begin position="1"/>
        <end position="27"/>
    </location>
</feature>
<dbReference type="AlphaFoldDB" id="R7YFW8"/>
<dbReference type="CDD" id="cd01008">
    <property type="entry name" value="PBP2_NrtA_SsuA_CpmA_like"/>
    <property type="match status" value="1"/>
</dbReference>
<dbReference type="Pfam" id="PF09084">
    <property type="entry name" value="NMT1"/>
    <property type="match status" value="1"/>
</dbReference>
<comment type="caution">
    <text evidence="3">The sequence shown here is derived from an EMBL/GenBank/DDBJ whole genome shotgun (WGS) entry which is preliminary data.</text>
</comment>
<dbReference type="RefSeq" id="WP_010840812.1">
    <property type="nucleotide sequence ID" value="NZ_AQPW01000001.1"/>
</dbReference>
<feature type="domain" description="SsuA/THI5-like" evidence="2">
    <location>
        <begin position="86"/>
        <end position="265"/>
    </location>
</feature>
<dbReference type="PANTHER" id="PTHR30024:SF42">
    <property type="entry name" value="ALIPHATIC SULFONATES-BINDING PROTEIN-RELATED"/>
    <property type="match status" value="1"/>
</dbReference>
<keyword evidence="1" id="KW-0732">Signal</keyword>
<sequence>MPGSPRFRLAAAAVAAAALLTVATRCASGDSGGDAATGGGEQYVLKVTDPGNAGPLAVGKRDGTFDEALAPLGAKIEWVNSTPGFSSNLKLFNTGQLDVSGGAYSPVVGALSKNVGVKIIAVADPAGKDQNGILVTKDSGVTDVAGLVGKRIAVNPAGKGEYITLKALKQAGIPFDKVERVPLQQAEAGSAFSTGQVDAWASFNQPYQEAKAAGGVEIATEESVGSVDNTIVAFRTEVLEERPDVADVYLKTLQQLTDQQRDNPDDYENVFEKAGPRALSGDRLTRALALGADASTPRHPTAKDAEDLESVSALFVEAGVIQKPITAEDVFFDLPAQLQKYQSGQK</sequence>
<evidence type="ECO:0000259" key="2">
    <source>
        <dbReference type="Pfam" id="PF09084"/>
    </source>
</evidence>
<accession>R7YFW8</accession>
<proteinExistence type="predicted"/>
<dbReference type="PANTHER" id="PTHR30024">
    <property type="entry name" value="ALIPHATIC SULFONATES-BINDING PROTEIN-RELATED"/>
    <property type="match status" value="1"/>
</dbReference>
<protein>
    <submittedName>
        <fullName evidence="3">ABC transporter substrate-binding protein</fullName>
    </submittedName>
</protein>
<evidence type="ECO:0000256" key="1">
    <source>
        <dbReference type="SAM" id="SignalP"/>
    </source>
</evidence>
<gene>
    <name evidence="3" type="ORF">GTC6_01620</name>
</gene>
<dbReference type="OrthoDB" id="7374754at2"/>
<dbReference type="InterPro" id="IPR015168">
    <property type="entry name" value="SsuA/THI5"/>
</dbReference>
<feature type="chain" id="PRO_5039200340" evidence="1">
    <location>
        <begin position="28"/>
        <end position="346"/>
    </location>
</feature>
<dbReference type="PATRIC" id="fig|1316928.3.peg.331"/>
<dbReference type="Gene3D" id="3.40.190.10">
    <property type="entry name" value="Periplasmic binding protein-like II"/>
    <property type="match status" value="2"/>
</dbReference>
<evidence type="ECO:0000313" key="4">
    <source>
        <dbReference type="Proteomes" id="UP000013569"/>
    </source>
</evidence>
<dbReference type="SUPFAM" id="SSF53850">
    <property type="entry name" value="Periplasmic binding protein-like II"/>
    <property type="match status" value="1"/>
</dbReference>